<gene>
    <name evidence="2" type="ORF">HXX08_25045</name>
    <name evidence="3" type="ORF">OZ401_005083</name>
</gene>
<proteinExistence type="predicted"/>
<keyword evidence="1" id="KW-0812">Transmembrane</keyword>
<keyword evidence="3" id="KW-0614">Plasmid</keyword>
<dbReference type="Proteomes" id="UP001431572">
    <property type="component" value="Plasmid unnamed3"/>
</dbReference>
<dbReference type="EMBL" id="JACATZ010000004">
    <property type="protein sequence ID" value="NWJ49138.1"/>
    <property type="molecule type" value="Genomic_DNA"/>
</dbReference>
<evidence type="ECO:0008006" key="6">
    <source>
        <dbReference type="Google" id="ProtNLM"/>
    </source>
</evidence>
<dbReference type="Proteomes" id="UP000521676">
    <property type="component" value="Unassembled WGS sequence"/>
</dbReference>
<reference evidence="2 4" key="1">
    <citation type="submission" date="2020-06" db="EMBL/GenBank/DDBJ databases">
        <title>Anoxygenic phototrophic Chloroflexota member uses a Type I reaction center.</title>
        <authorList>
            <person name="Tsuji J.M."/>
            <person name="Shaw N.A."/>
            <person name="Nagashima S."/>
            <person name="Venkiteswaran J."/>
            <person name="Schiff S.L."/>
            <person name="Hanada S."/>
            <person name="Tank M."/>
            <person name="Neufeld J.D."/>
        </authorList>
    </citation>
    <scope>NUCLEOTIDE SEQUENCE [LARGE SCALE GENOMIC DNA]</scope>
    <source>
        <strain evidence="2">L227-S17</strain>
    </source>
</reference>
<protein>
    <recommendedName>
        <fullName evidence="6">TIR domain-containing protein</fullName>
    </recommendedName>
</protein>
<reference evidence="3" key="2">
    <citation type="journal article" date="2024" name="Nature">
        <title>Anoxygenic phototroph of the Chloroflexota uses a type I reaction centre.</title>
        <authorList>
            <person name="Tsuji J.M."/>
            <person name="Shaw N.A."/>
            <person name="Nagashima S."/>
            <person name="Venkiteswaran J.J."/>
            <person name="Schiff S.L."/>
            <person name="Watanabe T."/>
            <person name="Fukui M."/>
            <person name="Hanada S."/>
            <person name="Tank M."/>
            <person name="Neufeld J.D."/>
        </authorList>
    </citation>
    <scope>NUCLEOTIDE SEQUENCE</scope>
    <source>
        <strain evidence="3">L227-S17</strain>
        <plasmid evidence="3 5">unnamed3</plasmid>
    </source>
</reference>
<keyword evidence="5" id="KW-1185">Reference proteome</keyword>
<evidence type="ECO:0000313" key="5">
    <source>
        <dbReference type="Proteomes" id="UP001431572"/>
    </source>
</evidence>
<evidence type="ECO:0000256" key="1">
    <source>
        <dbReference type="SAM" id="Phobius"/>
    </source>
</evidence>
<feature type="transmembrane region" description="Helical" evidence="1">
    <location>
        <begin position="489"/>
        <end position="510"/>
    </location>
</feature>
<dbReference type="EMBL" id="CP128403">
    <property type="protein sequence ID" value="WJW70447.1"/>
    <property type="molecule type" value="Genomic_DNA"/>
</dbReference>
<sequence>MTVTVMTVVICAPKDQPIRNELLKFFSPLIRQGDITVWPELQLFSDMAQVKKLILEKAHQSDLLVLIVSPEFLDDEFFYTELIKGLVARDTLRIIPVILKDCLWWETPLEKLSVLPKEVNQKKGELLPDYLGRRTKRERVLCQVGLDLLEVIKEMRVRKATQPPSLPTATVTETRHLDTALPSEVEMGERVHILAMLRTKNSQGLREYLSDIEKQEAFDLKPEQVVTPGKIEIKYPKDLAGQVLPVELLVKVSSIDFELEKSVERVTLTLQKDSIPCIFPMKPLKLGTLEVKLKVSSLDEALFFETTLTTECVAKAASTSYTIKAVTKRNTRPDIVLQARPGKLAQYVANREAGQLDLIQKLDRAYNLASELDLQLAHAHNFDVTREVSLARKFASQLAYELNHLRELNYAELFGRGGISTFFTRASDRASTRASLLNSIRELASQLDPTITSELIIARELANQLVSSIDGLPFQNTPESVITAESKRFLIIAVAIFIVFLIIALSVNYLGARDAMPTSIPYGTPNFTVQLSPSPASSLTPAYLP</sequence>
<evidence type="ECO:0000313" key="3">
    <source>
        <dbReference type="EMBL" id="WJW70447.1"/>
    </source>
</evidence>
<name>A0A8T7MAC5_9CHLR</name>
<dbReference type="RefSeq" id="WP_341472314.1">
    <property type="nucleotide sequence ID" value="NZ_CP128403.1"/>
</dbReference>
<accession>A0A8T7MAC5</accession>
<keyword evidence="1" id="KW-0472">Membrane</keyword>
<organism evidence="2 4">
    <name type="scientific">Candidatus Chlorohelix allophototropha</name>
    <dbReference type="NCBI Taxonomy" id="3003348"/>
    <lineage>
        <taxon>Bacteria</taxon>
        <taxon>Bacillati</taxon>
        <taxon>Chloroflexota</taxon>
        <taxon>Chloroflexia</taxon>
        <taxon>Candidatus Chloroheliales</taxon>
        <taxon>Candidatus Chloroheliaceae</taxon>
        <taxon>Candidatus Chlorohelix</taxon>
    </lineage>
</organism>
<keyword evidence="1" id="KW-1133">Transmembrane helix</keyword>
<dbReference type="InterPro" id="IPR035897">
    <property type="entry name" value="Toll_tir_struct_dom_sf"/>
</dbReference>
<geneLocation type="plasmid" evidence="3 5">
    <name>unnamed3</name>
</geneLocation>
<evidence type="ECO:0000313" key="4">
    <source>
        <dbReference type="Proteomes" id="UP000521676"/>
    </source>
</evidence>
<evidence type="ECO:0000313" key="2">
    <source>
        <dbReference type="EMBL" id="NWJ49138.1"/>
    </source>
</evidence>
<dbReference type="AlphaFoldDB" id="A0A8T7MAC5"/>
<dbReference type="SUPFAM" id="SSF52200">
    <property type="entry name" value="Toll/Interleukin receptor TIR domain"/>
    <property type="match status" value="1"/>
</dbReference>